<evidence type="ECO:0000313" key="6">
    <source>
        <dbReference type="Proteomes" id="UP000509594"/>
    </source>
</evidence>
<dbReference type="GeneID" id="55821475"/>
<dbReference type="Gene3D" id="1.10.287.1120">
    <property type="entry name" value="Bipartite methylase S protein"/>
    <property type="match status" value="1"/>
</dbReference>
<dbReference type="PANTHER" id="PTHR30408">
    <property type="entry name" value="TYPE-1 RESTRICTION ENZYME ECOKI SPECIFICITY PROTEIN"/>
    <property type="match status" value="1"/>
</dbReference>
<feature type="domain" description="Type I restriction modification DNA specificity" evidence="4">
    <location>
        <begin position="219"/>
        <end position="371"/>
    </location>
</feature>
<dbReference type="Pfam" id="PF01420">
    <property type="entry name" value="Methylase_S"/>
    <property type="match status" value="2"/>
</dbReference>
<keyword evidence="2" id="KW-0680">Restriction system</keyword>
<keyword evidence="3" id="KW-0238">DNA-binding</keyword>
<dbReference type="GO" id="GO:0003677">
    <property type="term" value="F:DNA binding"/>
    <property type="evidence" value="ECO:0007669"/>
    <property type="project" value="UniProtKB-KW"/>
</dbReference>
<evidence type="ECO:0000256" key="2">
    <source>
        <dbReference type="ARBA" id="ARBA00022747"/>
    </source>
</evidence>
<dbReference type="GO" id="GO:0004519">
    <property type="term" value="F:endonuclease activity"/>
    <property type="evidence" value="ECO:0007669"/>
    <property type="project" value="UniProtKB-KW"/>
</dbReference>
<accession>A0A7D5IP63</accession>
<dbReference type="Gene3D" id="3.90.220.20">
    <property type="entry name" value="DNA methylase specificity domains"/>
    <property type="match status" value="2"/>
</dbReference>
<dbReference type="InterPro" id="IPR044946">
    <property type="entry name" value="Restrct_endonuc_typeI_TRD_sf"/>
</dbReference>
<gene>
    <name evidence="5" type="ORF">HWN40_07330</name>
</gene>
<dbReference type="Proteomes" id="UP000509594">
    <property type="component" value="Chromosome"/>
</dbReference>
<comment type="similarity">
    <text evidence="1">Belongs to the type-I restriction system S methylase family.</text>
</comment>
<dbReference type="CDD" id="cd17246">
    <property type="entry name" value="RMtype1_S_SonII-TRD2-CR2_like"/>
    <property type="match status" value="1"/>
</dbReference>
<dbReference type="GO" id="GO:0009307">
    <property type="term" value="P:DNA restriction-modification system"/>
    <property type="evidence" value="ECO:0007669"/>
    <property type="project" value="UniProtKB-KW"/>
</dbReference>
<dbReference type="KEGG" id="mzi:HWN40_07330"/>
<dbReference type="RefSeq" id="WP_176965121.1">
    <property type="nucleotide sequence ID" value="NZ_CP058215.1"/>
</dbReference>
<reference evidence="5 6" key="1">
    <citation type="submission" date="2020-06" db="EMBL/GenBank/DDBJ databases">
        <title>Methanolobus halotolerans sp. nov., isolated from a saline lake Tus in Siberia.</title>
        <authorList>
            <person name="Shen Y."/>
            <person name="Chen S.-C."/>
            <person name="Lai M.-C."/>
            <person name="Huang H.-H."/>
            <person name="Chiu H.-H."/>
            <person name="Tang S.-L."/>
            <person name="Rogozin D.Y."/>
            <person name="Degermendzhy A.G."/>
        </authorList>
    </citation>
    <scope>NUCLEOTIDE SEQUENCE [LARGE SCALE GENOMIC DNA]</scope>
    <source>
        <strain evidence="5 6">DSM 21339</strain>
    </source>
</reference>
<dbReference type="CDD" id="cd17294">
    <property type="entry name" value="RMtype1_S_MmaC7ORF19P_TRD1-CR1_like"/>
    <property type="match status" value="1"/>
</dbReference>
<organism evidence="5 6">
    <name type="scientific">Methanolobus zinderi</name>
    <dbReference type="NCBI Taxonomy" id="536044"/>
    <lineage>
        <taxon>Archaea</taxon>
        <taxon>Methanobacteriati</taxon>
        <taxon>Methanobacteriota</taxon>
        <taxon>Stenosarchaea group</taxon>
        <taxon>Methanomicrobia</taxon>
        <taxon>Methanosarcinales</taxon>
        <taxon>Methanosarcinaceae</taxon>
        <taxon>Methanolobus</taxon>
    </lineage>
</organism>
<dbReference type="OrthoDB" id="84651at2157"/>
<keyword evidence="5" id="KW-0378">Hydrolase</keyword>
<dbReference type="PANTHER" id="PTHR30408:SF13">
    <property type="entry name" value="TYPE I RESTRICTION ENZYME HINDI SPECIFICITY SUBUNIT"/>
    <property type="match status" value="1"/>
</dbReference>
<evidence type="ECO:0000259" key="4">
    <source>
        <dbReference type="Pfam" id="PF01420"/>
    </source>
</evidence>
<dbReference type="SUPFAM" id="SSF116734">
    <property type="entry name" value="DNA methylase specificity domain"/>
    <property type="match status" value="2"/>
</dbReference>
<keyword evidence="5" id="KW-0540">Nuclease</keyword>
<dbReference type="REBASE" id="407559">
    <property type="entry name" value="S.Mzi21339ORF7335P"/>
</dbReference>
<evidence type="ECO:0000256" key="3">
    <source>
        <dbReference type="ARBA" id="ARBA00023125"/>
    </source>
</evidence>
<protein>
    <submittedName>
        <fullName evidence="5">Restriction endonuclease subunit S</fullName>
    </submittedName>
</protein>
<proteinExistence type="inferred from homology"/>
<keyword evidence="6" id="KW-1185">Reference proteome</keyword>
<sequence>MSCEWEEVRLEDITSVLGDGLHGTPKYDENGEYYFINGNNLSNGTIVINDKTKRASKEEYLKHKKNLNERTILVSINGTLGNIALYKGEKVFLGKSACYFNVIDEIDKQYIKYVLMSDYFQNYITSLATGTTIKNVSLKLMRDFTFKLPPLIIQKKISKFLEDLDDKIELNRQMNTILEQMAQAIFKHWFIDFEFPDENGQPYRSSGGEMVDSELGEIPAGWEVKILSDLCEYIMSGGTPRTKVPEYWDGDIPWLSSGETRNRFIINTEKSISKIGVENSSTRLARSGSTVIASAGQGHTRGQTSLLLLDTYVNQSVVSLAADTKLISDFYLFFNLARRYDEMRRISDSHSSRGSLTTKLLGNLKVTCPPIDLIRRFDQIAEPIVNQIHYNLEQADTLSQFRDSLLPKLMSGKIRVKQ</sequence>
<dbReference type="InterPro" id="IPR052021">
    <property type="entry name" value="Type-I_RS_S_subunit"/>
</dbReference>
<name>A0A7D5IP63_9EURY</name>
<feature type="domain" description="Type I restriction modification DNA specificity" evidence="4">
    <location>
        <begin position="4"/>
        <end position="179"/>
    </location>
</feature>
<dbReference type="AlphaFoldDB" id="A0A7D5IP63"/>
<evidence type="ECO:0000313" key="5">
    <source>
        <dbReference type="EMBL" id="QLC50065.1"/>
    </source>
</evidence>
<dbReference type="InterPro" id="IPR000055">
    <property type="entry name" value="Restrct_endonuc_typeI_TRD"/>
</dbReference>
<evidence type="ECO:0000256" key="1">
    <source>
        <dbReference type="ARBA" id="ARBA00010923"/>
    </source>
</evidence>
<dbReference type="EMBL" id="CP058215">
    <property type="protein sequence ID" value="QLC50065.1"/>
    <property type="molecule type" value="Genomic_DNA"/>
</dbReference>
<keyword evidence="5" id="KW-0255">Endonuclease</keyword>